<feature type="domain" description="Polysaccharide chain length determinant N-terminal" evidence="8">
    <location>
        <begin position="4"/>
        <end position="93"/>
    </location>
</feature>
<keyword evidence="5 7" id="KW-1133">Transmembrane helix</keyword>
<accession>A0A3M8P754</accession>
<evidence type="ECO:0000256" key="5">
    <source>
        <dbReference type="ARBA" id="ARBA00022989"/>
    </source>
</evidence>
<evidence type="ECO:0000313" key="11">
    <source>
        <dbReference type="Proteomes" id="UP000275473"/>
    </source>
</evidence>
<organism evidence="10 11">
    <name type="scientific">Planococcus salinus</name>
    <dbReference type="NCBI Taxonomy" id="1848460"/>
    <lineage>
        <taxon>Bacteria</taxon>
        <taxon>Bacillati</taxon>
        <taxon>Bacillota</taxon>
        <taxon>Bacilli</taxon>
        <taxon>Bacillales</taxon>
        <taxon>Caryophanaceae</taxon>
        <taxon>Planococcus</taxon>
    </lineage>
</organism>
<dbReference type="InterPro" id="IPR003856">
    <property type="entry name" value="LPS_length_determ_N"/>
</dbReference>
<dbReference type="InterPro" id="IPR050445">
    <property type="entry name" value="Bact_polysacc_biosynth/exp"/>
</dbReference>
<comment type="caution">
    <text evidence="10">The sequence shown here is derived from an EMBL/GenBank/DDBJ whole genome shotgun (WGS) entry which is preliminary data.</text>
</comment>
<sequence length="242" mass="26338">MEQQISLREVFAILKKNVALISIITILAIALAGVLSFYVMSPVYQTSTQLLVNQEQADASQFTNQNIETDLQLINTYNDIIKSSVILEQVIEDQGLDVSVAELNEKITISTNDNSQVIDISVRDEDPVTAVEIANATATIFEEEIQVLMNVNNVSILSPAVLRDNPSPVAPNPFLNMAVAAAVGLMIGIGLAFLLAYLDTTVKNEQDIETLLGIPVIGMISPIAEKEKSKEAKSLALNRREV</sequence>
<evidence type="ECO:0000259" key="8">
    <source>
        <dbReference type="Pfam" id="PF02706"/>
    </source>
</evidence>
<feature type="transmembrane region" description="Helical" evidence="7">
    <location>
        <begin position="20"/>
        <end position="40"/>
    </location>
</feature>
<name>A0A3M8P754_9BACL</name>
<comment type="subcellular location">
    <subcellularLocation>
        <location evidence="1">Cell membrane</location>
        <topology evidence="1">Multi-pass membrane protein</topology>
    </subcellularLocation>
</comment>
<dbReference type="EMBL" id="RIAX01000005">
    <property type="protein sequence ID" value="RNF39508.1"/>
    <property type="molecule type" value="Genomic_DNA"/>
</dbReference>
<evidence type="ECO:0000313" key="10">
    <source>
        <dbReference type="EMBL" id="RNF39508.1"/>
    </source>
</evidence>
<dbReference type="OrthoDB" id="2360475at2"/>
<evidence type="ECO:0000256" key="1">
    <source>
        <dbReference type="ARBA" id="ARBA00004651"/>
    </source>
</evidence>
<dbReference type="Pfam" id="PF02706">
    <property type="entry name" value="Wzz"/>
    <property type="match status" value="1"/>
</dbReference>
<comment type="similarity">
    <text evidence="2">Belongs to the CpsC/CapA family.</text>
</comment>
<keyword evidence="3" id="KW-1003">Cell membrane</keyword>
<evidence type="ECO:0000256" key="7">
    <source>
        <dbReference type="SAM" id="Phobius"/>
    </source>
</evidence>
<feature type="transmembrane region" description="Helical" evidence="7">
    <location>
        <begin position="174"/>
        <end position="198"/>
    </location>
</feature>
<protein>
    <submittedName>
        <fullName evidence="10">Capsular biosynthesis protein</fullName>
    </submittedName>
</protein>
<feature type="domain" description="Tyrosine-protein kinase G-rich" evidence="9">
    <location>
        <begin position="142"/>
        <end position="194"/>
    </location>
</feature>
<evidence type="ECO:0000256" key="3">
    <source>
        <dbReference type="ARBA" id="ARBA00022475"/>
    </source>
</evidence>
<dbReference type="GO" id="GO:0005886">
    <property type="term" value="C:plasma membrane"/>
    <property type="evidence" value="ECO:0007669"/>
    <property type="project" value="UniProtKB-SubCell"/>
</dbReference>
<evidence type="ECO:0000256" key="2">
    <source>
        <dbReference type="ARBA" id="ARBA00006683"/>
    </source>
</evidence>
<keyword evidence="11" id="KW-1185">Reference proteome</keyword>
<dbReference type="AlphaFoldDB" id="A0A3M8P754"/>
<dbReference type="PANTHER" id="PTHR32309">
    <property type="entry name" value="TYROSINE-PROTEIN KINASE"/>
    <property type="match status" value="1"/>
</dbReference>
<proteinExistence type="inferred from homology"/>
<evidence type="ECO:0000256" key="6">
    <source>
        <dbReference type="ARBA" id="ARBA00023136"/>
    </source>
</evidence>
<keyword evidence="6 7" id="KW-0472">Membrane</keyword>
<evidence type="ECO:0000256" key="4">
    <source>
        <dbReference type="ARBA" id="ARBA00022692"/>
    </source>
</evidence>
<gene>
    <name evidence="10" type="ORF">EEX84_08515</name>
</gene>
<reference evidence="10 11" key="1">
    <citation type="journal article" date="2018" name="Int. J. Syst. Evol. Microbiol.">
        <title>Planococcus salinus sp. nov., a moderately halophilic bacterium isolated from a saline-alkali soil.</title>
        <authorList>
            <person name="Gan L."/>
        </authorList>
    </citation>
    <scope>NUCLEOTIDE SEQUENCE [LARGE SCALE GENOMIC DNA]</scope>
    <source>
        <strain evidence="10 11">LCB217</strain>
    </source>
</reference>
<dbReference type="PANTHER" id="PTHR32309:SF13">
    <property type="entry name" value="FERRIC ENTEROBACTIN TRANSPORT PROTEIN FEPE"/>
    <property type="match status" value="1"/>
</dbReference>
<dbReference type="InterPro" id="IPR032807">
    <property type="entry name" value="GNVR"/>
</dbReference>
<dbReference type="RefSeq" id="WP_123165209.1">
    <property type="nucleotide sequence ID" value="NZ_RIAX01000005.1"/>
</dbReference>
<keyword evidence="4 7" id="KW-0812">Transmembrane</keyword>
<evidence type="ECO:0000259" key="9">
    <source>
        <dbReference type="Pfam" id="PF13807"/>
    </source>
</evidence>
<dbReference type="GO" id="GO:0004713">
    <property type="term" value="F:protein tyrosine kinase activity"/>
    <property type="evidence" value="ECO:0007669"/>
    <property type="project" value="TreeGrafter"/>
</dbReference>
<dbReference type="Proteomes" id="UP000275473">
    <property type="component" value="Unassembled WGS sequence"/>
</dbReference>
<dbReference type="Pfam" id="PF13807">
    <property type="entry name" value="GNVR"/>
    <property type="match status" value="1"/>
</dbReference>